<reference evidence="2 4" key="2">
    <citation type="submission" date="2017-12" db="EMBL/GenBank/DDBJ databases">
        <title>Genome sequence of Rhizobium sullae HCNT1 isolated from Sulla coronaria nodules and featuring peculiar denitrification phenotypes.</title>
        <authorList>
            <person name="De Diego-Diaz B."/>
            <person name="Treu L."/>
            <person name="Campanaro S."/>
            <person name="Da Silva Duarte V."/>
            <person name="Basaglia M."/>
            <person name="Favaro L."/>
            <person name="Casella S."/>
            <person name="Squartini A."/>
        </authorList>
    </citation>
    <scope>NUCLEOTIDE SEQUENCE [LARGE SCALE GENOMIC DNA]</scope>
    <source>
        <strain evidence="2 4">HCNT1</strain>
    </source>
</reference>
<evidence type="ECO:0000313" key="5">
    <source>
        <dbReference type="Proteomes" id="UP001060123"/>
    </source>
</evidence>
<proteinExistence type="predicted"/>
<dbReference type="PANTHER" id="PTHR35796">
    <property type="entry name" value="HYPOTHETICAL CYTOSOLIC PROTEIN"/>
    <property type="match status" value="1"/>
</dbReference>
<reference evidence="3" key="3">
    <citation type="submission" date="2022-09" db="EMBL/GenBank/DDBJ databases">
        <title>Australian commercial rhizobial inoculants.</title>
        <authorList>
            <person name="Kohlmeier M.G."/>
            <person name="O'Hara G.W."/>
            <person name="Colombi E."/>
            <person name="Ramsay J.P."/>
            <person name="Terpolilli J."/>
        </authorList>
    </citation>
    <scope>NUCLEOTIDE SEQUENCE</scope>
    <source>
        <strain evidence="3">WSM1592</strain>
    </source>
</reference>
<dbReference type="AlphaFoldDB" id="A0A2N0D4J0"/>
<dbReference type="SUPFAM" id="SSF50729">
    <property type="entry name" value="PH domain-like"/>
    <property type="match status" value="1"/>
</dbReference>
<dbReference type="Gene3D" id="2.30.29.50">
    <property type="entry name" value="Bacterial Pleckstrin homology domain"/>
    <property type="match status" value="1"/>
</dbReference>
<protein>
    <submittedName>
        <fullName evidence="2">PH domain-containing protein</fullName>
    </submittedName>
</protein>
<feature type="domain" description="Bacterial Pleckstrin homology" evidence="1">
    <location>
        <begin position="2"/>
        <end position="122"/>
    </location>
</feature>
<dbReference type="Proteomes" id="UP000232164">
    <property type="component" value="Unassembled WGS sequence"/>
</dbReference>
<dbReference type="Pfam" id="PF08000">
    <property type="entry name" value="bPH_1"/>
    <property type="match status" value="1"/>
</dbReference>
<dbReference type="EMBL" id="CP104143">
    <property type="protein sequence ID" value="UWU16316.1"/>
    <property type="molecule type" value="Genomic_DNA"/>
</dbReference>
<accession>A0A2N0D4J0</accession>
<keyword evidence="5" id="KW-1185">Reference proteome</keyword>
<reference evidence="2 4" key="1">
    <citation type="submission" date="2017-11" db="EMBL/GenBank/DDBJ databases">
        <authorList>
            <person name="Han C.G."/>
        </authorList>
    </citation>
    <scope>NUCLEOTIDE SEQUENCE [LARGE SCALE GENOMIC DNA]</scope>
    <source>
        <strain evidence="2 4">HCNT1</strain>
    </source>
</reference>
<evidence type="ECO:0000259" key="1">
    <source>
        <dbReference type="Pfam" id="PF08000"/>
    </source>
</evidence>
<dbReference type="CDD" id="cd13225">
    <property type="entry name" value="PH-like_bacteria"/>
    <property type="match status" value="1"/>
</dbReference>
<dbReference type="InterPro" id="IPR012544">
    <property type="entry name" value="PHb"/>
</dbReference>
<name>A0A2N0D4J0_RHISU</name>
<dbReference type="PANTHER" id="PTHR35796:SF3">
    <property type="entry name" value="BHLH DOMAIN-CONTAINING PROTEIN"/>
    <property type="match status" value="1"/>
</dbReference>
<dbReference type="Proteomes" id="UP001060123">
    <property type="component" value="Chromosome"/>
</dbReference>
<dbReference type="RefSeq" id="WP_027508609.1">
    <property type="nucleotide sequence ID" value="NZ_CP104143.1"/>
</dbReference>
<organism evidence="2 4">
    <name type="scientific">Rhizobium sullae</name>
    <name type="common">Rhizobium hedysari</name>
    <dbReference type="NCBI Taxonomy" id="50338"/>
    <lineage>
        <taxon>Bacteria</taxon>
        <taxon>Pseudomonadati</taxon>
        <taxon>Pseudomonadota</taxon>
        <taxon>Alphaproteobacteria</taxon>
        <taxon>Hyphomicrobiales</taxon>
        <taxon>Rhizobiaceae</taxon>
        <taxon>Rhizobium/Agrobacterium group</taxon>
        <taxon>Rhizobium</taxon>
    </lineage>
</organism>
<evidence type="ECO:0000313" key="2">
    <source>
        <dbReference type="EMBL" id="PKA41017.1"/>
    </source>
</evidence>
<dbReference type="InterPro" id="IPR037063">
    <property type="entry name" value="PHb_sf"/>
</dbReference>
<evidence type="ECO:0000313" key="3">
    <source>
        <dbReference type="EMBL" id="UWU16316.1"/>
    </source>
</evidence>
<dbReference type="EMBL" id="PIQN01000019">
    <property type="protein sequence ID" value="PKA41017.1"/>
    <property type="molecule type" value="Genomic_DNA"/>
</dbReference>
<dbReference type="STRING" id="1041146.GCA_000427985_02998"/>
<evidence type="ECO:0000313" key="4">
    <source>
        <dbReference type="Proteomes" id="UP000232164"/>
    </source>
</evidence>
<gene>
    <name evidence="2" type="ORF">CWR43_22490</name>
    <name evidence="3" type="ORF">N2599_10200</name>
</gene>
<sequence length="125" mass="13995">MGLFDGFLGHGSKVDPTELNKRLNGVLIEGEQPQLAFKIIRDFFVFTQWRLILVDIQGITGSKVDYMSVPYKAITRFSVETAGTFDLESELKIWVSGTSDPIQKTLKKGTDVRGIQRALATAIFR</sequence>